<dbReference type="STRING" id="83765.SAMN05660284_00557"/>
<evidence type="ECO:0000313" key="3">
    <source>
        <dbReference type="Proteomes" id="UP000242869"/>
    </source>
</evidence>
<dbReference type="SMART" id="SM00052">
    <property type="entry name" value="EAL"/>
    <property type="match status" value="1"/>
</dbReference>
<dbReference type="RefSeq" id="WP_091191124.1">
    <property type="nucleotide sequence ID" value="NZ_FOVE01000003.1"/>
</dbReference>
<dbReference type="PANTHER" id="PTHR33121">
    <property type="entry name" value="CYCLIC DI-GMP PHOSPHODIESTERASE PDEF"/>
    <property type="match status" value="1"/>
</dbReference>
<dbReference type="CDD" id="cd01948">
    <property type="entry name" value="EAL"/>
    <property type="match status" value="1"/>
</dbReference>
<dbReference type="PROSITE" id="PS50883">
    <property type="entry name" value="EAL"/>
    <property type="match status" value="1"/>
</dbReference>
<keyword evidence="3" id="KW-1185">Reference proteome</keyword>
<accession>A0A1I4WDX7</accession>
<dbReference type="Pfam" id="PF00563">
    <property type="entry name" value="EAL"/>
    <property type="match status" value="1"/>
</dbReference>
<evidence type="ECO:0000313" key="2">
    <source>
        <dbReference type="EMBL" id="SFN11563.1"/>
    </source>
</evidence>
<proteinExistence type="predicted"/>
<name>A0A1I4WDX7_9NEIS</name>
<dbReference type="EMBL" id="FOVE01000003">
    <property type="protein sequence ID" value="SFN11563.1"/>
    <property type="molecule type" value="Genomic_DNA"/>
</dbReference>
<dbReference type="SUPFAM" id="SSF103190">
    <property type="entry name" value="Sensory domain-like"/>
    <property type="match status" value="1"/>
</dbReference>
<dbReference type="SUPFAM" id="SSF141868">
    <property type="entry name" value="EAL domain-like"/>
    <property type="match status" value="1"/>
</dbReference>
<dbReference type="OrthoDB" id="9813903at2"/>
<dbReference type="Proteomes" id="UP000242869">
    <property type="component" value="Unassembled WGS sequence"/>
</dbReference>
<dbReference type="PANTHER" id="PTHR33121:SF76">
    <property type="entry name" value="SIGNALING PROTEIN"/>
    <property type="match status" value="1"/>
</dbReference>
<gene>
    <name evidence="2" type="ORF">SAMN05660284_00557</name>
</gene>
<feature type="domain" description="EAL" evidence="1">
    <location>
        <begin position="21"/>
        <end position="273"/>
    </location>
</feature>
<dbReference type="InterPro" id="IPR035919">
    <property type="entry name" value="EAL_sf"/>
</dbReference>
<sequence length="424" mass="47217">MAAPLLAPGYSRPTSELENLLTVSDSGISARFGSHTLSSHFQPIYGLSIQRPVGHEALLRSVSDDGTPFSPHALFGSLPSRARPKLDQLSHLLHLHNFLNMADRNTWLFLNMTPEVFLGTRKAPAGQSFGYQLEQLGFPAHQLVVEVLEEAVRDDAEFESAVAYFRELGCLIALDDFGAGSSNFDRIWKIRPQIVKLDRSIIARSANAPRIRRLLPQMVSMLHEAGAMVLAEGIETMDEAYIALDADIDFAQGYLFGRPHPVLTSRNEAQAVMGRVWNSFENNWQQERSQQKNMLAPYLNAIGYASVLLSAGRSQPEACASFLELPQADFCYLLDENGRQLGFNLWSKTSQPGADPRLSPLRDTRGARWARSPYFRRAIEHFGKPQVTRPYLSLSSARLCVTVSISFRIGDKVHVICGDIRCAD</sequence>
<organism evidence="2 3">
    <name type="scientific">Formivibrio citricus</name>
    <dbReference type="NCBI Taxonomy" id="83765"/>
    <lineage>
        <taxon>Bacteria</taxon>
        <taxon>Pseudomonadati</taxon>
        <taxon>Pseudomonadota</taxon>
        <taxon>Betaproteobacteria</taxon>
        <taxon>Neisseriales</taxon>
        <taxon>Chitinibacteraceae</taxon>
        <taxon>Formivibrio</taxon>
    </lineage>
</organism>
<evidence type="ECO:0000259" key="1">
    <source>
        <dbReference type="PROSITE" id="PS50883"/>
    </source>
</evidence>
<dbReference type="InterPro" id="IPR050706">
    <property type="entry name" value="Cyclic-di-GMP_PDE-like"/>
</dbReference>
<dbReference type="Gene3D" id="3.20.20.450">
    <property type="entry name" value="EAL domain"/>
    <property type="match status" value="1"/>
</dbReference>
<dbReference type="AlphaFoldDB" id="A0A1I4WDX7"/>
<dbReference type="GO" id="GO:0071111">
    <property type="term" value="F:cyclic-guanylate-specific phosphodiesterase activity"/>
    <property type="evidence" value="ECO:0007669"/>
    <property type="project" value="InterPro"/>
</dbReference>
<dbReference type="InterPro" id="IPR001633">
    <property type="entry name" value="EAL_dom"/>
</dbReference>
<dbReference type="InterPro" id="IPR029151">
    <property type="entry name" value="Sensor-like_sf"/>
</dbReference>
<dbReference type="Gene3D" id="3.30.450.20">
    <property type="entry name" value="PAS domain"/>
    <property type="match status" value="1"/>
</dbReference>
<protein>
    <submittedName>
        <fullName evidence="2">EAL domain, c-di-GMP-specific phosphodiesterase class I (Or its enzymatically inactive variant)</fullName>
    </submittedName>
</protein>
<reference evidence="3" key="1">
    <citation type="submission" date="2016-10" db="EMBL/GenBank/DDBJ databases">
        <authorList>
            <person name="Varghese N."/>
            <person name="Submissions S."/>
        </authorList>
    </citation>
    <scope>NUCLEOTIDE SEQUENCE [LARGE SCALE GENOMIC DNA]</scope>
    <source>
        <strain evidence="3">DSM 6150</strain>
    </source>
</reference>